<dbReference type="InterPro" id="IPR000566">
    <property type="entry name" value="Lipocln_cytosolic_FA-bd_dom"/>
</dbReference>
<dbReference type="Proteomes" id="UP000030765">
    <property type="component" value="Unassembled WGS sequence"/>
</dbReference>
<dbReference type="GO" id="GO:0006629">
    <property type="term" value="P:lipid metabolic process"/>
    <property type="evidence" value="ECO:0007669"/>
    <property type="project" value="TreeGrafter"/>
</dbReference>
<dbReference type="InterPro" id="IPR003057">
    <property type="entry name" value="Invtbrt_color"/>
</dbReference>
<feature type="domain" description="Lipocalin/cytosolic fatty-acid binding" evidence="10">
    <location>
        <begin position="469"/>
        <end position="602"/>
    </location>
</feature>
<keyword evidence="3" id="KW-0813">Transport</keyword>
<dbReference type="CDD" id="cd19437">
    <property type="entry name" value="lipocalin_apoD-like"/>
    <property type="match status" value="1"/>
</dbReference>
<evidence type="ECO:0000256" key="5">
    <source>
        <dbReference type="ARBA" id="ARBA00022729"/>
    </source>
</evidence>
<proteinExistence type="predicted"/>
<dbReference type="InterPro" id="IPR012674">
    <property type="entry name" value="Calycin"/>
</dbReference>
<dbReference type="SUPFAM" id="SSF50814">
    <property type="entry name" value="Lipocalins"/>
    <property type="match status" value="3"/>
</dbReference>
<feature type="signal peptide" evidence="9">
    <location>
        <begin position="1"/>
        <end position="18"/>
    </location>
</feature>
<evidence type="ECO:0000256" key="4">
    <source>
        <dbReference type="ARBA" id="ARBA00022525"/>
    </source>
</evidence>
<evidence type="ECO:0000256" key="2">
    <source>
        <dbReference type="ARBA" id="ARBA00019890"/>
    </source>
</evidence>
<evidence type="ECO:0000256" key="8">
    <source>
        <dbReference type="ARBA" id="ARBA00023180"/>
    </source>
</evidence>
<evidence type="ECO:0000313" key="13">
    <source>
        <dbReference type="Proteomes" id="UP000030765"/>
    </source>
</evidence>
<protein>
    <recommendedName>
        <fullName evidence="2">Apolipoprotein D</fullName>
    </recommendedName>
</protein>
<dbReference type="OrthoDB" id="565904at2759"/>
<organism evidence="12 13">
    <name type="scientific">Anopheles sinensis</name>
    <name type="common">Mosquito</name>
    <dbReference type="NCBI Taxonomy" id="74873"/>
    <lineage>
        <taxon>Eukaryota</taxon>
        <taxon>Metazoa</taxon>
        <taxon>Ecdysozoa</taxon>
        <taxon>Arthropoda</taxon>
        <taxon>Hexapoda</taxon>
        <taxon>Insecta</taxon>
        <taxon>Pterygota</taxon>
        <taxon>Neoptera</taxon>
        <taxon>Endopterygota</taxon>
        <taxon>Diptera</taxon>
        <taxon>Nematocera</taxon>
        <taxon>Culicoidea</taxon>
        <taxon>Culicidae</taxon>
        <taxon>Anophelinae</taxon>
        <taxon>Anopheles</taxon>
    </lineage>
</organism>
<keyword evidence="6" id="KW-0446">Lipid-binding</keyword>
<dbReference type="AlphaFoldDB" id="A0A084WT99"/>
<keyword evidence="5 9" id="KW-0732">Signal</keyword>
<accession>A0A084WT99</accession>
<dbReference type="EMBL" id="ATLV01026880">
    <property type="status" value="NOT_ANNOTATED_CDS"/>
    <property type="molecule type" value="Genomic_DNA"/>
</dbReference>
<dbReference type="Gene3D" id="2.40.128.20">
    <property type="match status" value="3"/>
</dbReference>
<evidence type="ECO:0000256" key="1">
    <source>
        <dbReference type="ARBA" id="ARBA00004613"/>
    </source>
</evidence>
<evidence type="ECO:0000313" key="12">
    <source>
        <dbReference type="EnsemblMetazoa" id="ASIC021947-PA"/>
    </source>
</evidence>
<dbReference type="GO" id="GO:0005576">
    <property type="term" value="C:extracellular region"/>
    <property type="evidence" value="ECO:0007669"/>
    <property type="project" value="UniProtKB-SubCell"/>
</dbReference>
<dbReference type="GO" id="GO:0031409">
    <property type="term" value="F:pigment binding"/>
    <property type="evidence" value="ECO:0007669"/>
    <property type="project" value="InterPro"/>
</dbReference>
<dbReference type="PRINTS" id="PR01273">
    <property type="entry name" value="INVTBRTCOLOR"/>
</dbReference>
<evidence type="ECO:0000256" key="6">
    <source>
        <dbReference type="ARBA" id="ARBA00023121"/>
    </source>
</evidence>
<reference evidence="12" key="2">
    <citation type="submission" date="2020-05" db="UniProtKB">
        <authorList>
            <consortium name="EnsemblMetazoa"/>
        </authorList>
    </citation>
    <scope>IDENTIFICATION</scope>
</reference>
<name>A0A084WT99_ANOSI</name>
<evidence type="ECO:0000313" key="11">
    <source>
        <dbReference type="EMBL" id="KFB53443.1"/>
    </source>
</evidence>
<keyword evidence="13" id="KW-1185">Reference proteome</keyword>
<dbReference type="VEuPathDB" id="VectorBase:ASIS018389"/>
<dbReference type="EnsemblMetazoa" id="ASIC021947-RA">
    <property type="protein sequence ID" value="ASIC021947-PA"/>
    <property type="gene ID" value="ASIC021947"/>
</dbReference>
<dbReference type="GO" id="GO:0000302">
    <property type="term" value="P:response to reactive oxygen species"/>
    <property type="evidence" value="ECO:0007669"/>
    <property type="project" value="TreeGrafter"/>
</dbReference>
<dbReference type="PANTHER" id="PTHR10612:SF62">
    <property type="entry name" value="LIPOCALIN_CYTOSOLIC FATTY-ACID BINDING DOMAIN-CONTAINING PROTEIN"/>
    <property type="match status" value="1"/>
</dbReference>
<dbReference type="Pfam" id="PF08212">
    <property type="entry name" value="Lipocalin_2"/>
    <property type="match status" value="2"/>
</dbReference>
<evidence type="ECO:0000256" key="3">
    <source>
        <dbReference type="ARBA" id="ARBA00022448"/>
    </source>
</evidence>
<dbReference type="VEuPathDB" id="VectorBase:ASIS018805"/>
<dbReference type="OMA" id="WFERERY"/>
<evidence type="ECO:0000256" key="7">
    <source>
        <dbReference type="ARBA" id="ARBA00023157"/>
    </source>
</evidence>
<reference evidence="11 13" key="1">
    <citation type="journal article" date="2014" name="BMC Genomics">
        <title>Genome sequence of Anopheles sinensis provides insight into genetics basis of mosquito competence for malaria parasites.</title>
        <authorList>
            <person name="Zhou D."/>
            <person name="Zhang D."/>
            <person name="Ding G."/>
            <person name="Shi L."/>
            <person name="Hou Q."/>
            <person name="Ye Y."/>
            <person name="Xu Y."/>
            <person name="Zhou H."/>
            <person name="Xiong C."/>
            <person name="Li S."/>
            <person name="Yu J."/>
            <person name="Hong S."/>
            <person name="Yu X."/>
            <person name="Zou P."/>
            <person name="Chen C."/>
            <person name="Chang X."/>
            <person name="Wang W."/>
            <person name="Lv Y."/>
            <person name="Sun Y."/>
            <person name="Ma L."/>
            <person name="Shen B."/>
            <person name="Zhu C."/>
        </authorList>
    </citation>
    <scope>NUCLEOTIDE SEQUENCE [LARGE SCALE GENOMIC DNA]</scope>
</reference>
<evidence type="ECO:0000259" key="10">
    <source>
        <dbReference type="Pfam" id="PF08212"/>
    </source>
</evidence>
<dbReference type="VEuPathDB" id="VectorBase:ASIC021947"/>
<sequence>MFNYYLCLLCALLGVVQGTIFERPCRTDVTVVQDFQVEQYLGLWYDLEHYEASFEQNTDCVTAEYSLYEDGSIRVFNSAVRLTDGLLYAVDGRALLSYPEVDVLEAKLNVSFYGAPNDESNYWVLDTDYENYSIVWSCEPIGQERSLEYYWLLSRTPTLPEDEELREKIVQLKEANGIVDDELIITEHFADECQNKRQNLTMFSVSVYTLLLALWIGSHQVQGFIVKDGNCSVLSTNLPFVKNLDVEKYLGVWFERERYEQDFERNLECVTILYRSSRPIGMLEVKTRGYLPKDEKFQMFSGIGLFIEEPSANGTVAKLNISLSPGLNATNYWIVDTDYVNYSIVYSCTTYLESDQSVEGYWLLTRSQKRITDTGVLDRINYLRTTYFEEAHMRRTNQTEELYVSSLRACVLFPRCVLNYRGTMFSKVPIWGVLMVGLVMVSMPDGLLAQRIVNQLCPDPESRPIVQYFDLERYVEGRWYEILRYDQHFEKDCDCGYATYTPQDDGSVKVENCCERLPNTTIKCSIGKAVVSFPDQFPLEGKFNVTFGGPPKNSNYWIMETDYDNFAVIYFCKNISDTKSAEAAWVLSKQRTINPSVRDMVDKIVDKYLVRQDMRVTEQSQSK</sequence>
<dbReference type="GO" id="GO:0008289">
    <property type="term" value="F:lipid binding"/>
    <property type="evidence" value="ECO:0007669"/>
    <property type="project" value="UniProtKB-KW"/>
</dbReference>
<dbReference type="EMBL" id="KE525420">
    <property type="protein sequence ID" value="KFB53443.1"/>
    <property type="molecule type" value="Genomic_DNA"/>
</dbReference>
<keyword evidence="4" id="KW-0964">Secreted</keyword>
<comment type="subcellular location">
    <subcellularLocation>
        <location evidence="1">Secreted</location>
    </subcellularLocation>
</comment>
<gene>
    <name evidence="11" type="ORF">ZHAS_00021947</name>
</gene>
<dbReference type="VEuPathDB" id="VectorBase:ASIS016795"/>
<dbReference type="FunFam" id="2.40.128.20:FF:000003">
    <property type="entry name" value="Apolipoprotein D"/>
    <property type="match status" value="2"/>
</dbReference>
<dbReference type="GO" id="GO:0005737">
    <property type="term" value="C:cytoplasm"/>
    <property type="evidence" value="ECO:0007669"/>
    <property type="project" value="TreeGrafter"/>
</dbReference>
<feature type="chain" id="PRO_5001785396" description="Apolipoprotein D" evidence="9">
    <location>
        <begin position="19"/>
        <end position="623"/>
    </location>
</feature>
<dbReference type="PANTHER" id="PTHR10612">
    <property type="entry name" value="APOLIPOPROTEIN D"/>
    <property type="match status" value="1"/>
</dbReference>
<keyword evidence="8" id="KW-0325">Glycoprotein</keyword>
<keyword evidence="7" id="KW-1015">Disulfide bond</keyword>
<feature type="domain" description="Lipocalin/cytosolic fatty-acid binding" evidence="10">
    <location>
        <begin position="36"/>
        <end position="187"/>
    </location>
</feature>
<evidence type="ECO:0000256" key="9">
    <source>
        <dbReference type="SAM" id="SignalP"/>
    </source>
</evidence>